<reference evidence="2" key="1">
    <citation type="submission" date="2022-10" db="EMBL/GenBank/DDBJ databases">
        <authorList>
            <person name="Koch H."/>
        </authorList>
    </citation>
    <scope>NUCLEOTIDE SEQUENCE</scope>
    <source>
        <strain evidence="2">DNF</strain>
    </source>
</reference>
<feature type="domain" description="Fe/B12 periplasmic-binding" evidence="1">
    <location>
        <begin position="2"/>
        <end position="293"/>
    </location>
</feature>
<dbReference type="PANTHER" id="PTHR42860:SF1">
    <property type="entry name" value="VITAMIN B12-BINDING PROTEIN"/>
    <property type="match status" value="1"/>
</dbReference>
<evidence type="ECO:0000313" key="2">
    <source>
        <dbReference type="EMBL" id="CAI4031461.1"/>
    </source>
</evidence>
<evidence type="ECO:0000259" key="1">
    <source>
        <dbReference type="PROSITE" id="PS50983"/>
    </source>
</evidence>
<protein>
    <submittedName>
        <fullName evidence="2">Cobalamin-binding protein</fullName>
    </submittedName>
</protein>
<dbReference type="EMBL" id="OX365700">
    <property type="protein sequence ID" value="CAI4031461.1"/>
    <property type="molecule type" value="Genomic_DNA"/>
</dbReference>
<dbReference type="PROSITE" id="PS50983">
    <property type="entry name" value="FE_B12_PBP"/>
    <property type="match status" value="1"/>
</dbReference>
<dbReference type="RefSeq" id="WP_289268374.1">
    <property type="nucleotide sequence ID" value="NZ_OX365700.1"/>
</dbReference>
<gene>
    <name evidence="2" type="ORF">DNFV4_01884</name>
</gene>
<proteinExistence type="predicted"/>
<dbReference type="Pfam" id="PF01497">
    <property type="entry name" value="Peripla_BP_2"/>
    <property type="match status" value="1"/>
</dbReference>
<dbReference type="SUPFAM" id="SSF53807">
    <property type="entry name" value="Helical backbone' metal receptor"/>
    <property type="match status" value="1"/>
</dbReference>
<accession>A0AA86MYK2</accession>
<keyword evidence="3" id="KW-1185">Reference proteome</keyword>
<evidence type="ECO:0000313" key="3">
    <source>
        <dbReference type="Proteomes" id="UP001179121"/>
    </source>
</evidence>
<dbReference type="AlphaFoldDB" id="A0AA86MYK2"/>
<organism evidence="2 3">
    <name type="scientific">Nitrospira tepida</name>
    <dbReference type="NCBI Taxonomy" id="2973512"/>
    <lineage>
        <taxon>Bacteria</taxon>
        <taxon>Pseudomonadati</taxon>
        <taxon>Nitrospirota</taxon>
        <taxon>Nitrospiria</taxon>
        <taxon>Nitrospirales</taxon>
        <taxon>Nitrospiraceae</taxon>
        <taxon>Nitrospira</taxon>
    </lineage>
</organism>
<dbReference type="KEGG" id="nti:DNFV4_01884"/>
<dbReference type="Proteomes" id="UP001179121">
    <property type="component" value="Chromosome"/>
</dbReference>
<dbReference type="InterPro" id="IPR051030">
    <property type="entry name" value="Vitamin_B12-ABC_binding"/>
</dbReference>
<sequence length="311" mass="33390">MRIVSLQPGATEIIAALGLTDHLVAVSHECDHPPTIAGLPVVTGPFTAPTTASCREIDRTVTERLAVGAPLFEIDAAALATAGPDLLIVQDLCHVCGITPEHLDQALTCLPAKPQVVTVGGVTLEEVFLDILQIGQATGRTEAAESLVDDLRSRCERVRNRQSARTRRPKVVCVEWLDPFYVAGHWTPELVALAGGRAVLGTAGAPSRKVSWDDMVAAEPDVLLVMPCGFTLERTVEELRSSCPALPWDQLQAVRHGLVFALDGNAHFSRPGPRLVDGLEILEVLLAHERPPASTPPGAQLVTWLQDHIKV</sequence>
<name>A0AA86MYK2_9BACT</name>
<dbReference type="CDD" id="cd01144">
    <property type="entry name" value="BtuF"/>
    <property type="match status" value="1"/>
</dbReference>
<dbReference type="Gene3D" id="3.40.50.1980">
    <property type="entry name" value="Nitrogenase molybdenum iron protein domain"/>
    <property type="match status" value="2"/>
</dbReference>
<dbReference type="InterPro" id="IPR002491">
    <property type="entry name" value="ABC_transptr_periplasmic_BD"/>
</dbReference>
<dbReference type="PANTHER" id="PTHR42860">
    <property type="entry name" value="VITAMIN B12-BINDING PROTEIN"/>
    <property type="match status" value="1"/>
</dbReference>